<protein>
    <submittedName>
        <fullName evidence="1">Uncharacterized protein</fullName>
    </submittedName>
</protein>
<reference evidence="1 2" key="1">
    <citation type="submission" date="2018-10" db="EMBL/GenBank/DDBJ databases">
        <title>Oceanobacillus sp. YLB-02 draft genome.</title>
        <authorList>
            <person name="Yu L."/>
        </authorList>
    </citation>
    <scope>NUCLEOTIDE SEQUENCE [LARGE SCALE GENOMIC DNA]</scope>
    <source>
        <strain evidence="1 2">YLB-02</strain>
    </source>
</reference>
<dbReference type="EMBL" id="RCHR01000003">
    <property type="protein sequence ID" value="RLL45165.1"/>
    <property type="molecule type" value="Genomic_DNA"/>
</dbReference>
<dbReference type="Proteomes" id="UP000270219">
    <property type="component" value="Unassembled WGS sequence"/>
</dbReference>
<name>A0A498DI35_9BACI</name>
<dbReference type="RefSeq" id="WP_121522754.1">
    <property type="nucleotide sequence ID" value="NZ_RCHR01000003.1"/>
</dbReference>
<sequence>MKTFMLKKLHIMKTDNHDGKDIALIDGLIINREDNDNYWLIEAYIEKSYKDFFQKLKENEEELLLEVKISKENNKPAMFTTHIIEINDIGENMNVLFKGIIVEKS</sequence>
<comment type="caution">
    <text evidence="1">The sequence shown here is derived from an EMBL/GenBank/DDBJ whole genome shotgun (WGS) entry which is preliminary data.</text>
</comment>
<keyword evidence="2" id="KW-1185">Reference proteome</keyword>
<dbReference type="Pfam" id="PF14183">
    <property type="entry name" value="YwpF"/>
    <property type="match status" value="1"/>
</dbReference>
<accession>A0A498DI35</accession>
<dbReference type="InterPro" id="IPR025573">
    <property type="entry name" value="YwpF"/>
</dbReference>
<organism evidence="1 2">
    <name type="scientific">Oceanobacillus piezotolerans</name>
    <dbReference type="NCBI Taxonomy" id="2448030"/>
    <lineage>
        <taxon>Bacteria</taxon>
        <taxon>Bacillati</taxon>
        <taxon>Bacillota</taxon>
        <taxon>Bacilli</taxon>
        <taxon>Bacillales</taxon>
        <taxon>Bacillaceae</taxon>
        <taxon>Oceanobacillus</taxon>
    </lineage>
</organism>
<proteinExistence type="predicted"/>
<evidence type="ECO:0000313" key="1">
    <source>
        <dbReference type="EMBL" id="RLL45165.1"/>
    </source>
</evidence>
<dbReference type="AlphaFoldDB" id="A0A498DI35"/>
<gene>
    <name evidence="1" type="ORF">D8M04_09905</name>
</gene>
<evidence type="ECO:0000313" key="2">
    <source>
        <dbReference type="Proteomes" id="UP000270219"/>
    </source>
</evidence>
<dbReference type="OrthoDB" id="2427395at2"/>